<evidence type="ECO:0008006" key="11">
    <source>
        <dbReference type="Google" id="ProtNLM"/>
    </source>
</evidence>
<keyword evidence="10" id="KW-1185">Reference proteome</keyword>
<feature type="compositionally biased region" description="Low complexity" evidence="8">
    <location>
        <begin position="73"/>
        <end position="92"/>
    </location>
</feature>
<dbReference type="InterPro" id="IPR037146">
    <property type="entry name" value="Colicin/pyocin_DNase_dom_sf"/>
</dbReference>
<feature type="compositionally biased region" description="Basic and acidic residues" evidence="8">
    <location>
        <begin position="1"/>
        <end position="28"/>
    </location>
</feature>
<dbReference type="InterPro" id="IPR044925">
    <property type="entry name" value="His-Me_finger_sf"/>
</dbReference>
<evidence type="ECO:0000256" key="1">
    <source>
        <dbReference type="ARBA" id="ARBA00006811"/>
    </source>
</evidence>
<sequence>MQRTKRLQELRQRTRIKDKQDKDRKEAQKTQSLALLMRQGTRATTSHALRSRQAEASARLGQLRSTTSPKVPAQRQADQAAASQQRQRIAQQKVQEFRKRKSEEALKKAKLDQPRKGQLLLAGPGKDRRAAPGTASHSGELPRIKAGETWLKGQGTAGKVPLQIAEKMQGRQFTNFDHFRREFWKEVHKDKALRAQFSVGNQQRMAAGKAPFAPKNQQVGKRQRYELDHVQELRKGGNVYDMNNLFIRSPLNHIKGK</sequence>
<feature type="region of interest" description="Disordered" evidence="8">
    <location>
        <begin position="1"/>
        <end position="140"/>
    </location>
</feature>
<keyword evidence="5" id="KW-0378">Hydrolase</keyword>
<keyword evidence="3" id="KW-0540">Nuclease</keyword>
<comment type="similarity">
    <text evidence="1">Belongs to the colicin/pyosin nuclease family.</text>
</comment>
<dbReference type="SUPFAM" id="SSF54060">
    <property type="entry name" value="His-Me finger endonucleases"/>
    <property type="match status" value="1"/>
</dbReference>
<protein>
    <recommendedName>
        <fullName evidence="11">HNH endonuclease</fullName>
    </recommendedName>
</protein>
<evidence type="ECO:0000256" key="3">
    <source>
        <dbReference type="ARBA" id="ARBA00022722"/>
    </source>
</evidence>
<dbReference type="EMBL" id="JALIEB010000015">
    <property type="protein sequence ID" value="MCV3273462.1"/>
    <property type="molecule type" value="Genomic_DNA"/>
</dbReference>
<comment type="caution">
    <text evidence="9">The sequence shown here is derived from an EMBL/GenBank/DDBJ whole genome shotgun (WGS) entry which is preliminary data.</text>
</comment>
<reference evidence="9 10" key="1">
    <citation type="submission" date="2022-04" db="EMBL/GenBank/DDBJ databases">
        <title>Roseobacter sp. WL0113 is a bacterium isolated from neritic sediment.</title>
        <authorList>
            <person name="Wang L."/>
            <person name="He W."/>
            <person name="Zhang D.-F."/>
        </authorList>
    </citation>
    <scope>NUCLEOTIDE SEQUENCE [LARGE SCALE GENOMIC DNA]</scope>
    <source>
        <strain evidence="9 10">WL0113</strain>
    </source>
</reference>
<evidence type="ECO:0000256" key="4">
    <source>
        <dbReference type="ARBA" id="ARBA00022759"/>
    </source>
</evidence>
<evidence type="ECO:0000313" key="10">
    <source>
        <dbReference type="Proteomes" id="UP001208690"/>
    </source>
</evidence>
<keyword evidence="7" id="KW-0078">Bacteriocin</keyword>
<dbReference type="RefSeq" id="WP_263845687.1">
    <property type="nucleotide sequence ID" value="NZ_JALIEB010000015.1"/>
</dbReference>
<name>A0ABT3BIR8_9RHOB</name>
<evidence type="ECO:0000313" key="9">
    <source>
        <dbReference type="EMBL" id="MCV3273462.1"/>
    </source>
</evidence>
<feature type="compositionally biased region" description="Basic and acidic residues" evidence="8">
    <location>
        <begin position="95"/>
        <end position="115"/>
    </location>
</feature>
<dbReference type="Proteomes" id="UP001208690">
    <property type="component" value="Unassembled WGS sequence"/>
</dbReference>
<accession>A0ABT3BIR8</accession>
<keyword evidence="4" id="KW-0255">Endonuclease</keyword>
<evidence type="ECO:0000256" key="2">
    <source>
        <dbReference type="ARBA" id="ARBA00022529"/>
    </source>
</evidence>
<keyword evidence="6" id="KW-0044">Antibiotic</keyword>
<proteinExistence type="inferred from homology"/>
<organism evidence="9 10">
    <name type="scientific">Roseobacter sinensis</name>
    <dbReference type="NCBI Taxonomy" id="2931391"/>
    <lineage>
        <taxon>Bacteria</taxon>
        <taxon>Pseudomonadati</taxon>
        <taxon>Pseudomonadota</taxon>
        <taxon>Alphaproteobacteria</taxon>
        <taxon>Rhodobacterales</taxon>
        <taxon>Roseobacteraceae</taxon>
        <taxon>Roseobacter</taxon>
    </lineage>
</organism>
<dbReference type="Gene3D" id="3.90.540.10">
    <property type="entry name" value="Colicin/pyocin, DNase domain"/>
    <property type="match status" value="1"/>
</dbReference>
<evidence type="ECO:0000256" key="6">
    <source>
        <dbReference type="ARBA" id="ARBA00023022"/>
    </source>
</evidence>
<dbReference type="Pfam" id="PF21431">
    <property type="entry name" value="Col-Pyo_DNase"/>
    <property type="match status" value="1"/>
</dbReference>
<evidence type="ECO:0000256" key="8">
    <source>
        <dbReference type="SAM" id="MobiDB-lite"/>
    </source>
</evidence>
<gene>
    <name evidence="9" type="ORF">MUB52_18675</name>
</gene>
<evidence type="ECO:0000256" key="7">
    <source>
        <dbReference type="ARBA" id="ARBA00023048"/>
    </source>
</evidence>
<evidence type="ECO:0000256" key="5">
    <source>
        <dbReference type="ARBA" id="ARBA00022801"/>
    </source>
</evidence>
<keyword evidence="2" id="KW-0929">Antimicrobial</keyword>